<dbReference type="PANTHER" id="PTHR43464:SF19">
    <property type="entry name" value="UBIQUINONE BIOSYNTHESIS O-METHYLTRANSFERASE, MITOCHONDRIAL"/>
    <property type="match status" value="1"/>
</dbReference>
<dbReference type="Pfam" id="PF13489">
    <property type="entry name" value="Methyltransf_23"/>
    <property type="match status" value="1"/>
</dbReference>
<dbReference type="eggNOG" id="COG2227">
    <property type="taxonomic scope" value="Bacteria"/>
</dbReference>
<dbReference type="HOGENOM" id="CLU_769190_0_0_11"/>
<keyword evidence="2" id="KW-0808">Transferase</keyword>
<reference evidence="4 5" key="1">
    <citation type="journal article" date="2011" name="J. Bacteriol.">
        <title>Genome sequence of the 1,4-dioxane-degrading Pseudonocardia dioxanivorans strain CB1190.</title>
        <authorList>
            <person name="Sales C.M."/>
            <person name="Mahendra S."/>
            <person name="Grostern A."/>
            <person name="Parales R.E."/>
            <person name="Goodwin L.A."/>
            <person name="Woyke T."/>
            <person name="Nolan M."/>
            <person name="Lapidus A."/>
            <person name="Chertkov O."/>
            <person name="Ovchinnikova G."/>
            <person name="Sczyrba A."/>
            <person name="Alvarez-Cohen L."/>
        </authorList>
    </citation>
    <scope>NUCLEOTIDE SEQUENCE [LARGE SCALE GENOMIC DNA]</scope>
    <source>
        <strain evidence="5">ATCC 55486 / DSM 44775 / JCM 13855 / CB1190</strain>
    </source>
</reference>
<keyword evidence="4" id="KW-0614">Plasmid</keyword>
<dbReference type="Proteomes" id="UP000007809">
    <property type="component" value="Plasmid pPSED01"/>
</dbReference>
<name>F2L6Q7_PSEUX</name>
<organism evidence="4 5">
    <name type="scientific">Pseudonocardia dioxanivorans (strain ATCC 55486 / DSM 44775 / JCM 13855 / CB1190)</name>
    <dbReference type="NCBI Taxonomy" id="675635"/>
    <lineage>
        <taxon>Bacteria</taxon>
        <taxon>Bacillati</taxon>
        <taxon>Actinomycetota</taxon>
        <taxon>Actinomycetes</taxon>
        <taxon>Pseudonocardiales</taxon>
        <taxon>Pseudonocardiaceae</taxon>
        <taxon>Pseudonocardia</taxon>
    </lineage>
</organism>
<dbReference type="GO" id="GO:0008168">
    <property type="term" value="F:methyltransferase activity"/>
    <property type="evidence" value="ECO:0007669"/>
    <property type="project" value="UniProtKB-KW"/>
</dbReference>
<evidence type="ECO:0000313" key="5">
    <source>
        <dbReference type="Proteomes" id="UP000007809"/>
    </source>
</evidence>
<keyword evidence="3" id="KW-0949">S-adenosyl-L-methionine</keyword>
<sequence>MSVTTDRSLYKSLRLGLWRAMQSAAPQAEQGEYIDPLDLPPVDINGWDPACREALESPEMASFVDALRAGERSVRDSILGDLAEYYDMTPEQARKACLNWEETSVDEWRRTNASGSDAGRVEFYRTTQSWSFDLSWWAYLQSEGRADPSNVLAFRFAQQHAPGRRHLDFGSGIGITSQLFARNGWSSTSADLSSTLLDFARFRHQNRGDEIAYIDLHTDKLPAGAYDAITAIDTLAHVPDVYTTCRELHAALGPDGILVANFDIRAAAPETEWHLYDDDLRPVYDLRRAGFVPIGPAGYGMVGYRKTPTRGLGHHLRVAGAWLMLVSPPRRLARALSQPLLRSLVRLRTRLRAHQAAGQP</sequence>
<dbReference type="Gene3D" id="3.40.50.150">
    <property type="entry name" value="Vaccinia Virus protein VP39"/>
    <property type="match status" value="1"/>
</dbReference>
<dbReference type="RefSeq" id="WP_013678842.1">
    <property type="nucleotide sequence ID" value="NC_015314.1"/>
</dbReference>
<evidence type="ECO:0000256" key="1">
    <source>
        <dbReference type="ARBA" id="ARBA00022603"/>
    </source>
</evidence>
<dbReference type="AlphaFoldDB" id="F2L6Q7"/>
<evidence type="ECO:0000256" key="2">
    <source>
        <dbReference type="ARBA" id="ARBA00022679"/>
    </source>
</evidence>
<proteinExistence type="predicted"/>
<dbReference type="CDD" id="cd02440">
    <property type="entry name" value="AdoMet_MTases"/>
    <property type="match status" value="1"/>
</dbReference>
<dbReference type="KEGG" id="pdx:Psed_6881"/>
<protein>
    <submittedName>
        <fullName evidence="4">Methyltransferase type 11</fullName>
    </submittedName>
</protein>
<evidence type="ECO:0000313" key="4">
    <source>
        <dbReference type="EMBL" id="AEA28951.1"/>
    </source>
</evidence>
<keyword evidence="5" id="KW-1185">Reference proteome</keyword>
<dbReference type="GO" id="GO:0032259">
    <property type="term" value="P:methylation"/>
    <property type="evidence" value="ECO:0007669"/>
    <property type="project" value="UniProtKB-KW"/>
</dbReference>
<gene>
    <name evidence="4" type="ordered locus">Psed_6881</name>
</gene>
<geneLocation type="plasmid" evidence="4 5">
    <name>pPSED01</name>
</geneLocation>
<evidence type="ECO:0000256" key="3">
    <source>
        <dbReference type="ARBA" id="ARBA00022691"/>
    </source>
</evidence>
<dbReference type="InterPro" id="IPR029063">
    <property type="entry name" value="SAM-dependent_MTases_sf"/>
</dbReference>
<dbReference type="EMBL" id="CP002594">
    <property type="protein sequence ID" value="AEA28951.1"/>
    <property type="molecule type" value="Genomic_DNA"/>
</dbReference>
<dbReference type="PANTHER" id="PTHR43464">
    <property type="entry name" value="METHYLTRANSFERASE"/>
    <property type="match status" value="1"/>
</dbReference>
<accession>F2L6Q7</accession>
<dbReference type="SUPFAM" id="SSF53335">
    <property type="entry name" value="S-adenosyl-L-methionine-dependent methyltransferases"/>
    <property type="match status" value="1"/>
</dbReference>
<keyword evidence="1 4" id="KW-0489">Methyltransferase</keyword>